<feature type="region of interest" description="Disordered" evidence="1">
    <location>
        <begin position="1"/>
        <end position="35"/>
    </location>
</feature>
<keyword evidence="3" id="KW-1185">Reference proteome</keyword>
<evidence type="ECO:0000313" key="3">
    <source>
        <dbReference type="Proteomes" id="UP001148838"/>
    </source>
</evidence>
<dbReference type="EMBL" id="JAJSOF020000015">
    <property type="protein sequence ID" value="KAJ4441621.1"/>
    <property type="molecule type" value="Genomic_DNA"/>
</dbReference>
<protein>
    <submittedName>
        <fullName evidence="2">Uncharacterized protein</fullName>
    </submittedName>
</protein>
<organism evidence="2 3">
    <name type="scientific">Periplaneta americana</name>
    <name type="common">American cockroach</name>
    <name type="synonym">Blatta americana</name>
    <dbReference type="NCBI Taxonomy" id="6978"/>
    <lineage>
        <taxon>Eukaryota</taxon>
        <taxon>Metazoa</taxon>
        <taxon>Ecdysozoa</taxon>
        <taxon>Arthropoda</taxon>
        <taxon>Hexapoda</taxon>
        <taxon>Insecta</taxon>
        <taxon>Pterygota</taxon>
        <taxon>Neoptera</taxon>
        <taxon>Polyneoptera</taxon>
        <taxon>Dictyoptera</taxon>
        <taxon>Blattodea</taxon>
        <taxon>Blattoidea</taxon>
        <taxon>Blattidae</taxon>
        <taxon>Blattinae</taxon>
        <taxon>Periplaneta</taxon>
    </lineage>
</organism>
<feature type="region of interest" description="Disordered" evidence="1">
    <location>
        <begin position="175"/>
        <end position="261"/>
    </location>
</feature>
<gene>
    <name evidence="2" type="ORF">ANN_11477</name>
</gene>
<feature type="compositionally biased region" description="Basic residues" evidence="1">
    <location>
        <begin position="202"/>
        <end position="212"/>
    </location>
</feature>
<reference evidence="2 3" key="1">
    <citation type="journal article" date="2022" name="Allergy">
        <title>Genome assembly and annotation of Periplaneta americana reveal a comprehensive cockroach allergen profile.</title>
        <authorList>
            <person name="Wang L."/>
            <person name="Xiong Q."/>
            <person name="Saelim N."/>
            <person name="Wang L."/>
            <person name="Nong W."/>
            <person name="Wan A.T."/>
            <person name="Shi M."/>
            <person name="Liu X."/>
            <person name="Cao Q."/>
            <person name="Hui J.H.L."/>
            <person name="Sookrung N."/>
            <person name="Leung T.F."/>
            <person name="Tungtrongchitr A."/>
            <person name="Tsui S.K.W."/>
        </authorList>
    </citation>
    <scope>NUCLEOTIDE SEQUENCE [LARGE SCALE GENOMIC DNA]</scope>
    <source>
        <strain evidence="2">PWHHKU_190912</strain>
    </source>
</reference>
<evidence type="ECO:0000313" key="2">
    <source>
        <dbReference type="EMBL" id="KAJ4441621.1"/>
    </source>
</evidence>
<feature type="compositionally biased region" description="Polar residues" evidence="1">
    <location>
        <begin position="177"/>
        <end position="189"/>
    </location>
</feature>
<name>A0ABQ8T6A3_PERAM</name>
<accession>A0ABQ8T6A3</accession>
<evidence type="ECO:0000256" key="1">
    <source>
        <dbReference type="SAM" id="MobiDB-lite"/>
    </source>
</evidence>
<sequence>MTSNNRAPSVRSSAQFTRHVSSNHSSRPNHQSRWPVNHVSYQKEFRQYEQCFSTGDCPPVNITGNNIAQKDSGYLPLQSYPKPTHVPGNQLSPNTQGHTVYSGDPVAGGGIQERRQVSPPLHINVCGQESPLRGASLLSLSPTSIGSSAMDGLPHSGGIGLEFSPRRNTGELRLSPVQIQHSPTFYHTTSQDDGRKSESPSRKRRRVSRGGHHQILELSAPAPTPPPHPRSPWEHSVTNHRRSPRHQPSSRSRGSPPIRRTRYRECGPVWNQDGYPLSHSHHPAAFLQTSQAGVSHQPTAVVVDVNQVPVSIPVTLPHHHHPALSLYSGPPPPPHLTAVCSAGTSTACQLHGLYACPQFPPTCQVPQFGNCMPQHHHHHHQSYPAFLAQPQPGAFPPQQNPLSVPPGVHTTHYTHPHQHMQSQRPDGVELELLTEQQQHHRSTAAAFHHHHPTAHPSLHHHPHPHPSAAALAQVSSPPPLFLSETRGSQLDLLSSRSRRPSTPSRRVNARRWRGNPLPHAPAPYPGFLLHFL</sequence>
<comment type="caution">
    <text evidence="2">The sequence shown here is derived from an EMBL/GenBank/DDBJ whole genome shotgun (WGS) entry which is preliminary data.</text>
</comment>
<dbReference type="Proteomes" id="UP001148838">
    <property type="component" value="Unassembled WGS sequence"/>
</dbReference>
<proteinExistence type="predicted"/>
<feature type="compositionally biased region" description="Basic residues" evidence="1">
    <location>
        <begin position="439"/>
        <end position="464"/>
    </location>
</feature>
<feature type="region of interest" description="Disordered" evidence="1">
    <location>
        <begin position="437"/>
        <end position="519"/>
    </location>
</feature>
<feature type="compositionally biased region" description="Polar residues" evidence="1">
    <location>
        <begin position="1"/>
        <end position="34"/>
    </location>
</feature>
<feature type="compositionally biased region" description="Low complexity" evidence="1">
    <location>
        <begin position="246"/>
        <end position="258"/>
    </location>
</feature>
<feature type="compositionally biased region" description="Basic and acidic residues" evidence="1">
    <location>
        <begin position="190"/>
        <end position="201"/>
    </location>
</feature>